<accession>A0A2T6ZH92</accession>
<dbReference type="Pfam" id="PF00931">
    <property type="entry name" value="NB-ARC"/>
    <property type="match status" value="1"/>
</dbReference>
<sequence length="493" mass="55126">MVQGLEAHNTRGNHSGNTGNNNTHSSFNNINKIVLPGVTHFEVPHQGSALGVGEAAPGPHRFIPYCRNDRFAGRKCLLEEVKRFSEGKGHNRVALHGLGGSGKTQIALEYVHQRASESNWNIFWVQGSEVSKFSEGFRDIAQHVRIPLASAKKDENGFLLSVRRWFEGPNSGSWILVIDNADNEDDFVSNDSPIAKFIPQGISGTLIFTTRSRLVASRQGCRMIEVGKMGEEEALELFSNRFDSWGSLKDEEKKHVVAILGLVYHLPLAIVGSAVFMTETETPPSTYRTIFQENETRMKDLLSQPFCDIQREAAESILSTYFSTFAQIRQQMPLAADLLRLIAFFNHQNIPEELLTQCGLEGMDHSANFRYAIGKLLGFSLVTIVKCGDRTFYDLDRLVQLSLQAYLPTEELDQGRAAALEVISQFFPQSQDGRRDIDPAYIPHAVAVTRDSKDPIAEELGFRVALYLLDMGSYDNADIQIRECAALRAERKE</sequence>
<dbReference type="Proteomes" id="UP000244722">
    <property type="component" value="Unassembled WGS sequence"/>
</dbReference>
<evidence type="ECO:0000256" key="1">
    <source>
        <dbReference type="SAM" id="MobiDB-lite"/>
    </source>
</evidence>
<comment type="caution">
    <text evidence="3">The sequence shown here is derived from an EMBL/GenBank/DDBJ whole genome shotgun (WGS) entry which is preliminary data.</text>
</comment>
<keyword evidence="3" id="KW-0378">Hydrolase</keyword>
<feature type="domain" description="NB-ARC" evidence="2">
    <location>
        <begin position="83"/>
        <end position="240"/>
    </location>
</feature>
<keyword evidence="4" id="KW-1185">Reference proteome</keyword>
<dbReference type="STRING" id="42251.A0A2T6ZH92"/>
<gene>
    <name evidence="3" type="ORF">B9Z19DRAFT_1091697</name>
</gene>
<evidence type="ECO:0000259" key="2">
    <source>
        <dbReference type="Pfam" id="PF00931"/>
    </source>
</evidence>
<evidence type="ECO:0000313" key="3">
    <source>
        <dbReference type="EMBL" id="PUU74855.1"/>
    </source>
</evidence>
<name>A0A2T6ZH92_TUBBO</name>
<dbReference type="InterPro" id="IPR027417">
    <property type="entry name" value="P-loop_NTPase"/>
</dbReference>
<feature type="region of interest" description="Disordered" evidence="1">
    <location>
        <begin position="1"/>
        <end position="27"/>
    </location>
</feature>
<dbReference type="InterPro" id="IPR002182">
    <property type="entry name" value="NB-ARC"/>
</dbReference>
<feature type="compositionally biased region" description="Low complexity" evidence="1">
    <location>
        <begin position="10"/>
        <end position="27"/>
    </location>
</feature>
<protein>
    <submittedName>
        <fullName evidence="3">P-loop containing nucleoside triphosphate hydrolase protein</fullName>
    </submittedName>
</protein>
<dbReference type="OrthoDB" id="1658288at2759"/>
<dbReference type="GO" id="GO:0043531">
    <property type="term" value="F:ADP binding"/>
    <property type="evidence" value="ECO:0007669"/>
    <property type="project" value="InterPro"/>
</dbReference>
<dbReference type="EMBL" id="NESQ01000267">
    <property type="protein sequence ID" value="PUU74855.1"/>
    <property type="molecule type" value="Genomic_DNA"/>
</dbReference>
<dbReference type="GO" id="GO:0016787">
    <property type="term" value="F:hydrolase activity"/>
    <property type="evidence" value="ECO:0007669"/>
    <property type="project" value="UniProtKB-KW"/>
</dbReference>
<proteinExistence type="predicted"/>
<dbReference type="Gene3D" id="3.40.50.300">
    <property type="entry name" value="P-loop containing nucleotide triphosphate hydrolases"/>
    <property type="match status" value="1"/>
</dbReference>
<reference evidence="3 4" key="1">
    <citation type="submission" date="2017-04" db="EMBL/GenBank/DDBJ databases">
        <title>Draft genome sequence of Tuber borchii Vittad., a whitish edible truffle.</title>
        <authorList>
            <consortium name="DOE Joint Genome Institute"/>
            <person name="Murat C."/>
            <person name="Kuo A."/>
            <person name="Barry K.W."/>
            <person name="Clum A."/>
            <person name="Dockter R.B."/>
            <person name="Fauchery L."/>
            <person name="Iotti M."/>
            <person name="Kohler A."/>
            <person name="Labutti K."/>
            <person name="Lindquist E.A."/>
            <person name="Lipzen A."/>
            <person name="Ohm R.A."/>
            <person name="Wang M."/>
            <person name="Grigoriev I.V."/>
            <person name="Zambonelli A."/>
            <person name="Martin F.M."/>
        </authorList>
    </citation>
    <scope>NUCLEOTIDE SEQUENCE [LARGE SCALE GENOMIC DNA]</scope>
    <source>
        <strain evidence="3 4">Tbo3840</strain>
    </source>
</reference>
<organism evidence="3 4">
    <name type="scientific">Tuber borchii</name>
    <name type="common">White truffle</name>
    <dbReference type="NCBI Taxonomy" id="42251"/>
    <lineage>
        <taxon>Eukaryota</taxon>
        <taxon>Fungi</taxon>
        <taxon>Dikarya</taxon>
        <taxon>Ascomycota</taxon>
        <taxon>Pezizomycotina</taxon>
        <taxon>Pezizomycetes</taxon>
        <taxon>Pezizales</taxon>
        <taxon>Tuberaceae</taxon>
        <taxon>Tuber</taxon>
    </lineage>
</organism>
<evidence type="ECO:0000313" key="4">
    <source>
        <dbReference type="Proteomes" id="UP000244722"/>
    </source>
</evidence>
<dbReference type="SUPFAM" id="SSF52540">
    <property type="entry name" value="P-loop containing nucleoside triphosphate hydrolases"/>
    <property type="match status" value="1"/>
</dbReference>
<dbReference type="PANTHER" id="PTHR35205">
    <property type="entry name" value="NB-ARC AND TPR DOMAIN PROTEIN"/>
    <property type="match status" value="1"/>
</dbReference>
<dbReference type="AlphaFoldDB" id="A0A2T6ZH92"/>
<dbReference type="PANTHER" id="PTHR35205:SF1">
    <property type="entry name" value="ZU5 DOMAIN-CONTAINING PROTEIN"/>
    <property type="match status" value="1"/>
</dbReference>